<reference evidence="2" key="1">
    <citation type="journal article" date="2005" name="Nature">
        <title>The map-based sequence of the rice genome.</title>
        <authorList>
            <consortium name="International rice genome sequencing project (IRGSP)"/>
            <person name="Matsumoto T."/>
            <person name="Wu J."/>
            <person name="Kanamori H."/>
            <person name="Katayose Y."/>
            <person name="Fujisawa M."/>
            <person name="Namiki N."/>
            <person name="Mizuno H."/>
            <person name="Yamamoto K."/>
            <person name="Antonio B.A."/>
            <person name="Baba T."/>
            <person name="Sakata K."/>
            <person name="Nagamura Y."/>
            <person name="Aoki H."/>
            <person name="Arikawa K."/>
            <person name="Arita K."/>
            <person name="Bito T."/>
            <person name="Chiden Y."/>
            <person name="Fujitsuka N."/>
            <person name="Fukunaka R."/>
            <person name="Hamada M."/>
            <person name="Harada C."/>
            <person name="Hayashi A."/>
            <person name="Hijishita S."/>
            <person name="Honda M."/>
            <person name="Hosokawa S."/>
            <person name="Ichikawa Y."/>
            <person name="Idonuma A."/>
            <person name="Iijima M."/>
            <person name="Ikeda M."/>
            <person name="Ikeno M."/>
            <person name="Ito K."/>
            <person name="Ito S."/>
            <person name="Ito T."/>
            <person name="Ito Y."/>
            <person name="Ito Y."/>
            <person name="Iwabuchi A."/>
            <person name="Kamiya K."/>
            <person name="Karasawa W."/>
            <person name="Kurita K."/>
            <person name="Katagiri S."/>
            <person name="Kikuta A."/>
            <person name="Kobayashi H."/>
            <person name="Kobayashi N."/>
            <person name="Machita K."/>
            <person name="Maehara T."/>
            <person name="Masukawa M."/>
            <person name="Mizubayashi T."/>
            <person name="Mukai Y."/>
            <person name="Nagasaki H."/>
            <person name="Nagata Y."/>
            <person name="Naito S."/>
            <person name="Nakashima M."/>
            <person name="Nakama Y."/>
            <person name="Nakamichi Y."/>
            <person name="Nakamura M."/>
            <person name="Meguro A."/>
            <person name="Negishi M."/>
            <person name="Ohta I."/>
            <person name="Ohta T."/>
            <person name="Okamoto M."/>
            <person name="Ono N."/>
            <person name="Saji S."/>
            <person name="Sakaguchi M."/>
            <person name="Sakai K."/>
            <person name="Shibata M."/>
            <person name="Shimokawa T."/>
            <person name="Song J."/>
            <person name="Takazaki Y."/>
            <person name="Terasawa K."/>
            <person name="Tsugane M."/>
            <person name="Tsuji K."/>
            <person name="Ueda S."/>
            <person name="Waki K."/>
            <person name="Yamagata H."/>
            <person name="Yamamoto M."/>
            <person name="Yamamoto S."/>
            <person name="Yamane H."/>
            <person name="Yoshiki S."/>
            <person name="Yoshihara R."/>
            <person name="Yukawa K."/>
            <person name="Zhong H."/>
            <person name="Yano M."/>
            <person name="Yuan Q."/>
            <person name="Ouyang S."/>
            <person name="Liu J."/>
            <person name="Jones K.M."/>
            <person name="Gansberger K."/>
            <person name="Moffat K."/>
            <person name="Hill J."/>
            <person name="Bera J."/>
            <person name="Fadrosh D."/>
            <person name="Jin S."/>
            <person name="Johri S."/>
            <person name="Kim M."/>
            <person name="Overton L."/>
            <person name="Reardon M."/>
            <person name="Tsitrin T."/>
            <person name="Vuong H."/>
            <person name="Weaver B."/>
            <person name="Ciecko A."/>
            <person name="Tallon L."/>
            <person name="Jackson J."/>
            <person name="Pai G."/>
            <person name="Aken S.V."/>
            <person name="Utterback T."/>
            <person name="Reidmuller S."/>
            <person name="Feldblyum T."/>
            <person name="Hsiao J."/>
            <person name="Zismann V."/>
            <person name="Iobst S."/>
            <person name="de Vazeille A.R."/>
            <person name="Buell C.R."/>
            <person name="Ying K."/>
            <person name="Li Y."/>
            <person name="Lu T."/>
            <person name="Huang Y."/>
            <person name="Zhao Q."/>
            <person name="Feng Q."/>
            <person name="Zhang L."/>
            <person name="Zhu J."/>
            <person name="Weng Q."/>
            <person name="Mu J."/>
            <person name="Lu Y."/>
            <person name="Fan D."/>
            <person name="Liu Y."/>
            <person name="Guan J."/>
            <person name="Zhang Y."/>
            <person name="Yu S."/>
            <person name="Liu X."/>
            <person name="Zhang Y."/>
            <person name="Hong G."/>
            <person name="Han B."/>
            <person name="Choisne N."/>
            <person name="Demange N."/>
            <person name="Orjeda G."/>
            <person name="Samain S."/>
            <person name="Cattolico L."/>
            <person name="Pelletier E."/>
            <person name="Couloux A."/>
            <person name="Segurens B."/>
            <person name="Wincker P."/>
            <person name="D'Hont A."/>
            <person name="Scarpelli C."/>
            <person name="Weissenbach J."/>
            <person name="Salanoubat M."/>
            <person name="Quetier F."/>
            <person name="Yu Y."/>
            <person name="Kim H.R."/>
            <person name="Rambo T."/>
            <person name="Currie J."/>
            <person name="Collura K."/>
            <person name="Luo M."/>
            <person name="Yang T."/>
            <person name="Ammiraju J.S.S."/>
            <person name="Engler F."/>
            <person name="Soderlund C."/>
            <person name="Wing R.A."/>
            <person name="Palmer L.E."/>
            <person name="de la Bastide M."/>
            <person name="Spiegel L."/>
            <person name="Nascimento L."/>
            <person name="Zutavern T."/>
            <person name="O'Shaughnessy A."/>
            <person name="Dike S."/>
            <person name="Dedhia N."/>
            <person name="Preston R."/>
            <person name="Balija V."/>
            <person name="McCombie W.R."/>
            <person name="Chow T."/>
            <person name="Chen H."/>
            <person name="Chung M."/>
            <person name="Chen C."/>
            <person name="Shaw J."/>
            <person name="Wu H."/>
            <person name="Hsiao K."/>
            <person name="Chao Y."/>
            <person name="Chu M."/>
            <person name="Cheng C."/>
            <person name="Hour A."/>
            <person name="Lee P."/>
            <person name="Lin S."/>
            <person name="Lin Y."/>
            <person name="Liou J."/>
            <person name="Liu S."/>
            <person name="Hsing Y."/>
            <person name="Raghuvanshi S."/>
            <person name="Mohanty A."/>
            <person name="Bharti A.K."/>
            <person name="Gaur A."/>
            <person name="Gupta V."/>
            <person name="Kumar D."/>
            <person name="Ravi V."/>
            <person name="Vij S."/>
            <person name="Kapur A."/>
            <person name="Khurana P."/>
            <person name="Khurana P."/>
            <person name="Khurana J.P."/>
            <person name="Tyagi A.K."/>
            <person name="Gaikwad K."/>
            <person name="Singh A."/>
            <person name="Dalal V."/>
            <person name="Srivastava S."/>
            <person name="Dixit A."/>
            <person name="Pal A.K."/>
            <person name="Ghazi I.A."/>
            <person name="Yadav M."/>
            <person name="Pandit A."/>
            <person name="Bhargava A."/>
            <person name="Sureshbabu K."/>
            <person name="Batra K."/>
            <person name="Sharma T.R."/>
            <person name="Mohapatra T."/>
            <person name="Singh N.K."/>
            <person name="Messing J."/>
            <person name="Nelson A.B."/>
            <person name="Fuks G."/>
            <person name="Kavchok S."/>
            <person name="Keizer G."/>
            <person name="Linton E."/>
            <person name="Llaca V."/>
            <person name="Song R."/>
            <person name="Tanyolac B."/>
            <person name="Young S."/>
            <person name="Ho-Il K."/>
            <person name="Hahn J.H."/>
            <person name="Sangsakoo G."/>
            <person name="Vanavichit A."/>
            <person name="de Mattos Luiz.A.T."/>
            <person name="Zimmer P.D."/>
            <person name="Malone G."/>
            <person name="Dellagostin O."/>
            <person name="de Oliveira A.C."/>
            <person name="Bevan M."/>
            <person name="Bancroft I."/>
            <person name="Minx P."/>
            <person name="Cordum H."/>
            <person name="Wilson R."/>
            <person name="Cheng Z."/>
            <person name="Jin W."/>
            <person name="Jiang J."/>
            <person name="Leong S.A."/>
            <person name="Iwama H."/>
            <person name="Gojobori T."/>
            <person name="Itoh T."/>
            <person name="Niimura Y."/>
            <person name="Fujii Y."/>
            <person name="Habara T."/>
            <person name="Sakai H."/>
            <person name="Sato Y."/>
            <person name="Wilson G."/>
            <person name="Kumar K."/>
            <person name="McCouch S."/>
            <person name="Juretic N."/>
            <person name="Hoen D."/>
            <person name="Wright S."/>
            <person name="Bruskiewich R."/>
            <person name="Bureau T."/>
            <person name="Miyao A."/>
            <person name="Hirochika H."/>
            <person name="Nishikawa T."/>
            <person name="Kadowaki K."/>
            <person name="Sugiura M."/>
            <person name="Burr B."/>
            <person name="Sasaki T."/>
        </authorList>
    </citation>
    <scope>NUCLEOTIDE SEQUENCE [LARGE SCALE GENOMIC DNA]</scope>
    <source>
        <strain evidence="2">cv. Nipponbare</strain>
    </source>
</reference>
<accession>A0A0P0YAM7</accession>
<dbReference type="EMBL" id="AP014968">
    <property type="protein sequence ID" value="BAT17365.1"/>
    <property type="molecule type" value="Genomic_DNA"/>
</dbReference>
<proteinExistence type="predicted"/>
<dbReference type="PaxDb" id="39947-A0A0P0YAM7"/>
<gene>
    <name evidence="1" type="ordered locus">Os12g0515050</name>
    <name evidence="1" type="ORF">OSNPB_120515050</name>
</gene>
<protein>
    <submittedName>
        <fullName evidence="1">Os12g0515050 protein</fullName>
    </submittedName>
</protein>
<reference evidence="1 2" key="3">
    <citation type="journal article" date="2013" name="Rice">
        <title>Improvement of the Oryza sativa Nipponbare reference genome using next generation sequence and optical map data.</title>
        <authorList>
            <person name="Kawahara Y."/>
            <person name="de la Bastide M."/>
            <person name="Hamilton J.P."/>
            <person name="Kanamori H."/>
            <person name="McCombie W.R."/>
            <person name="Ouyang S."/>
            <person name="Schwartz D.C."/>
            <person name="Tanaka T."/>
            <person name="Wu J."/>
            <person name="Zhou S."/>
            <person name="Childs K.L."/>
            <person name="Davidson R.M."/>
            <person name="Lin H."/>
            <person name="Quesada-Ocampo L."/>
            <person name="Vaillancourt B."/>
            <person name="Sakai H."/>
            <person name="Lee S.S."/>
            <person name="Kim J."/>
            <person name="Numa H."/>
            <person name="Itoh T."/>
            <person name="Buell C.R."/>
            <person name="Matsumoto T."/>
        </authorList>
    </citation>
    <scope>NUCLEOTIDE SEQUENCE [LARGE SCALE GENOMIC DNA]</scope>
    <source>
        <strain evidence="2">cv. Nipponbare</strain>
    </source>
</reference>
<sequence length="85" mass="9502">MVVGEAVMALVPLYAELLLGYAVARRSGRVTPELRDLAVWLVGNVANPLSILHLTVRAVYRNLRPRSEIQIKALNFKKIHISNLI</sequence>
<keyword evidence="2" id="KW-1185">Reference proteome</keyword>
<organism evidence="1 2">
    <name type="scientific">Oryza sativa subsp. japonica</name>
    <name type="common">Rice</name>
    <dbReference type="NCBI Taxonomy" id="39947"/>
    <lineage>
        <taxon>Eukaryota</taxon>
        <taxon>Viridiplantae</taxon>
        <taxon>Streptophyta</taxon>
        <taxon>Embryophyta</taxon>
        <taxon>Tracheophyta</taxon>
        <taxon>Spermatophyta</taxon>
        <taxon>Magnoliopsida</taxon>
        <taxon>Liliopsida</taxon>
        <taxon>Poales</taxon>
        <taxon>Poaceae</taxon>
        <taxon>BOP clade</taxon>
        <taxon>Oryzoideae</taxon>
        <taxon>Oryzeae</taxon>
        <taxon>Oryzinae</taxon>
        <taxon>Oryza</taxon>
        <taxon>Oryza sativa</taxon>
    </lineage>
</organism>
<reference evidence="1 2" key="2">
    <citation type="journal article" date="2013" name="Plant Cell Physiol.">
        <title>Rice Annotation Project Database (RAP-DB): an integrative and interactive database for rice genomics.</title>
        <authorList>
            <person name="Sakai H."/>
            <person name="Lee S.S."/>
            <person name="Tanaka T."/>
            <person name="Numa H."/>
            <person name="Kim J."/>
            <person name="Kawahara Y."/>
            <person name="Wakimoto H."/>
            <person name="Yang C.C."/>
            <person name="Iwamoto M."/>
            <person name="Abe T."/>
            <person name="Yamada Y."/>
            <person name="Muto A."/>
            <person name="Inokuchi H."/>
            <person name="Ikemura T."/>
            <person name="Matsumoto T."/>
            <person name="Sasaki T."/>
            <person name="Itoh T."/>
        </authorList>
    </citation>
    <scope>NUCLEOTIDE SEQUENCE [LARGE SCALE GENOMIC DNA]</scope>
    <source>
        <strain evidence="2">cv. Nipponbare</strain>
    </source>
</reference>
<dbReference type="Proteomes" id="UP000059680">
    <property type="component" value="Chromosome 12"/>
</dbReference>
<evidence type="ECO:0000313" key="1">
    <source>
        <dbReference type="EMBL" id="BAT17365.1"/>
    </source>
</evidence>
<dbReference type="InParanoid" id="A0A0P0YAM7"/>
<evidence type="ECO:0000313" key="2">
    <source>
        <dbReference type="Proteomes" id="UP000059680"/>
    </source>
</evidence>
<dbReference type="AlphaFoldDB" id="A0A0P0YAM7"/>
<name>A0A0P0YAM7_ORYSJ</name>